<dbReference type="InterPro" id="IPR022998">
    <property type="entry name" value="ThiamineP_synth_TenI"/>
</dbReference>
<dbReference type="InterPro" id="IPR013785">
    <property type="entry name" value="Aldolase_TIM"/>
</dbReference>
<dbReference type="STRING" id="207949.RED65_02128"/>
<comment type="cofactor">
    <cofactor evidence="9">
        <name>Mg(2+)</name>
        <dbReference type="ChEBI" id="CHEBI:18420"/>
    </cofactor>
    <text evidence="9">Binds 1 Mg(2+) ion per subunit.</text>
</comment>
<evidence type="ECO:0000256" key="7">
    <source>
        <dbReference type="ARBA" id="ARBA00047851"/>
    </source>
</evidence>
<dbReference type="GO" id="GO:0009229">
    <property type="term" value="P:thiamine diphosphate biosynthetic process"/>
    <property type="evidence" value="ECO:0007669"/>
    <property type="project" value="UniProtKB-UniRule"/>
</dbReference>
<dbReference type="OrthoDB" id="9789949at2"/>
<keyword evidence="2 9" id="KW-0808">Transferase</keyword>
<evidence type="ECO:0000256" key="5">
    <source>
        <dbReference type="ARBA" id="ARBA00022977"/>
    </source>
</evidence>
<dbReference type="InterPro" id="IPR036206">
    <property type="entry name" value="ThiamineP_synth_sf"/>
</dbReference>
<evidence type="ECO:0000313" key="14">
    <source>
        <dbReference type="EMBL" id="EAT10981.1"/>
    </source>
</evidence>
<evidence type="ECO:0000259" key="12">
    <source>
        <dbReference type="Pfam" id="PF02581"/>
    </source>
</evidence>
<gene>
    <name evidence="9" type="primary">thiE</name>
    <name evidence="14" type="ORF">RED65_02128</name>
</gene>
<dbReference type="EMBL" id="AAQH01000026">
    <property type="protein sequence ID" value="EAT10981.1"/>
    <property type="molecule type" value="Genomic_DNA"/>
</dbReference>
<feature type="binding site" evidence="9">
    <location>
        <begin position="470"/>
        <end position="471"/>
    </location>
    <ligand>
        <name>2-[(2R,5Z)-2-carboxy-4-methylthiazol-5(2H)-ylidene]ethyl phosphate</name>
        <dbReference type="ChEBI" id="CHEBI:62899"/>
    </ligand>
</feature>
<dbReference type="Pfam" id="PF02581">
    <property type="entry name" value="TMP-TENI"/>
    <property type="match status" value="1"/>
</dbReference>
<dbReference type="EC" id="2.5.1.3" evidence="9"/>
<evidence type="ECO:0000256" key="2">
    <source>
        <dbReference type="ARBA" id="ARBA00022679"/>
    </source>
</evidence>
<comment type="function">
    <text evidence="9">Condenses 4-methyl-5-(beta-hydroxyethyl)thiazole monophosphate (THZ-P) and 2-methyl-4-amino-5-hydroxymethyl pyrimidine pyrophosphate (HMP-PP) to form thiamine monophosphate (TMP).</text>
</comment>
<dbReference type="GO" id="GO:0005829">
    <property type="term" value="C:cytosol"/>
    <property type="evidence" value="ECO:0007669"/>
    <property type="project" value="TreeGrafter"/>
</dbReference>
<evidence type="ECO:0000256" key="1">
    <source>
        <dbReference type="ARBA" id="ARBA00005165"/>
    </source>
</evidence>
<evidence type="ECO:0000259" key="13">
    <source>
        <dbReference type="Pfam" id="PF08543"/>
    </source>
</evidence>
<comment type="catalytic activity">
    <reaction evidence="7 9 10">
        <text>2-(2-carboxy-4-methylthiazol-5-yl)ethyl phosphate + 4-amino-2-methyl-5-(diphosphooxymethyl)pyrimidine + 2 H(+) = thiamine phosphate + CO2 + diphosphate</text>
        <dbReference type="Rhea" id="RHEA:47848"/>
        <dbReference type="ChEBI" id="CHEBI:15378"/>
        <dbReference type="ChEBI" id="CHEBI:16526"/>
        <dbReference type="ChEBI" id="CHEBI:33019"/>
        <dbReference type="ChEBI" id="CHEBI:37575"/>
        <dbReference type="ChEBI" id="CHEBI:57841"/>
        <dbReference type="ChEBI" id="CHEBI:62890"/>
        <dbReference type="EC" id="2.5.1.3"/>
    </reaction>
</comment>
<dbReference type="Proteomes" id="UP000004263">
    <property type="component" value="Unassembled WGS sequence"/>
</dbReference>
<comment type="caution">
    <text evidence="14">The sequence shown here is derived from an EMBL/GenBank/DDBJ whole genome shotgun (WGS) entry which is preliminary data.</text>
</comment>
<protein>
    <recommendedName>
        <fullName evidence="9">Thiamine-phosphate synthase</fullName>
        <shortName evidence="9">TP synthase</shortName>
        <shortName evidence="9">TPS</shortName>
        <ecNumber evidence="9">2.5.1.3</ecNumber>
    </recommendedName>
    <alternativeName>
        <fullName evidence="9">Thiamine-phosphate pyrophosphorylase</fullName>
        <shortName evidence="9">TMP pyrophosphorylase</shortName>
        <shortName evidence="9">TMP-PPase</shortName>
    </alternativeName>
</protein>
<feature type="binding site" evidence="9">
    <location>
        <begin position="321"/>
        <end position="325"/>
    </location>
    <ligand>
        <name>4-amino-2-methyl-5-(diphosphooxymethyl)pyrimidine</name>
        <dbReference type="ChEBI" id="CHEBI:57841"/>
    </ligand>
</feature>
<dbReference type="PANTHER" id="PTHR20858:SF17">
    <property type="entry name" value="HYDROXYMETHYLPYRIMIDINE_PHOSPHOMETHYLPYRIMIDINE KINASE THI20-RELATED"/>
    <property type="match status" value="1"/>
</dbReference>
<dbReference type="InterPro" id="IPR034291">
    <property type="entry name" value="TMP_synthase"/>
</dbReference>
<dbReference type="FunFam" id="3.20.20.70:FF:000064">
    <property type="entry name" value="Thiamine-phosphate synthase"/>
    <property type="match status" value="1"/>
</dbReference>
<keyword evidence="5 9" id="KW-0784">Thiamine biosynthesis</keyword>
<evidence type="ECO:0000256" key="4">
    <source>
        <dbReference type="ARBA" id="ARBA00022842"/>
    </source>
</evidence>
<dbReference type="NCBIfam" id="TIGR00693">
    <property type="entry name" value="thiE"/>
    <property type="match status" value="1"/>
</dbReference>
<evidence type="ECO:0000256" key="9">
    <source>
        <dbReference type="HAMAP-Rule" id="MF_00097"/>
    </source>
</evidence>
<comment type="similarity">
    <text evidence="9 10">Belongs to the thiamine-phosphate synthase family.</text>
</comment>
<dbReference type="GO" id="GO:0004789">
    <property type="term" value="F:thiamine-phosphate diphosphorylase activity"/>
    <property type="evidence" value="ECO:0007669"/>
    <property type="project" value="UniProtKB-UniRule"/>
</dbReference>
<comment type="catalytic activity">
    <reaction evidence="6 9 10">
        <text>4-methyl-5-(2-phosphooxyethyl)-thiazole + 4-amino-2-methyl-5-(diphosphooxymethyl)pyrimidine + H(+) = thiamine phosphate + diphosphate</text>
        <dbReference type="Rhea" id="RHEA:22328"/>
        <dbReference type="ChEBI" id="CHEBI:15378"/>
        <dbReference type="ChEBI" id="CHEBI:33019"/>
        <dbReference type="ChEBI" id="CHEBI:37575"/>
        <dbReference type="ChEBI" id="CHEBI:57841"/>
        <dbReference type="ChEBI" id="CHEBI:58296"/>
        <dbReference type="EC" id="2.5.1.3"/>
    </reaction>
</comment>
<keyword evidence="15" id="KW-1185">Reference proteome</keyword>
<dbReference type="Pfam" id="PF08543">
    <property type="entry name" value="Phos_pyr_kin"/>
    <property type="match status" value="1"/>
</dbReference>
<dbReference type="HOGENOM" id="CLU_018272_7_1_6"/>
<feature type="binding site" evidence="9">
    <location>
        <position position="392"/>
    </location>
    <ligand>
        <name>4-amino-2-methyl-5-(diphosphooxymethyl)pyrimidine</name>
        <dbReference type="ChEBI" id="CHEBI:57841"/>
    </ligand>
</feature>
<dbReference type="AlphaFoldDB" id="Q1MYG4"/>
<dbReference type="SUPFAM" id="SSF53613">
    <property type="entry name" value="Ribokinase-like"/>
    <property type="match status" value="1"/>
</dbReference>
<feature type="domain" description="Thiamine phosphate synthase/TenI" evidence="12">
    <location>
        <begin position="305"/>
        <end position="473"/>
    </location>
</feature>
<comment type="catalytic activity">
    <reaction evidence="8 9 10">
        <text>2-[(2R,5Z)-2-carboxy-4-methylthiazol-5(2H)-ylidene]ethyl phosphate + 4-amino-2-methyl-5-(diphosphooxymethyl)pyrimidine + 2 H(+) = thiamine phosphate + CO2 + diphosphate</text>
        <dbReference type="Rhea" id="RHEA:47844"/>
        <dbReference type="ChEBI" id="CHEBI:15378"/>
        <dbReference type="ChEBI" id="CHEBI:16526"/>
        <dbReference type="ChEBI" id="CHEBI:33019"/>
        <dbReference type="ChEBI" id="CHEBI:37575"/>
        <dbReference type="ChEBI" id="CHEBI:57841"/>
        <dbReference type="ChEBI" id="CHEBI:62899"/>
        <dbReference type="EC" id="2.5.1.3"/>
    </reaction>
</comment>
<keyword evidence="4 9" id="KW-0460">Magnesium</keyword>
<dbReference type="CDD" id="cd00564">
    <property type="entry name" value="TMP_TenI"/>
    <property type="match status" value="1"/>
</dbReference>
<evidence type="ECO:0000256" key="11">
    <source>
        <dbReference type="RuleBase" id="RU004253"/>
    </source>
</evidence>
<name>Q1MYG4_9GAMM</name>
<feature type="domain" description="Pyridoxamine kinase/Phosphomethylpyrimidine kinase" evidence="13">
    <location>
        <begin position="16"/>
        <end position="259"/>
    </location>
</feature>
<dbReference type="Gene3D" id="3.40.1190.20">
    <property type="match status" value="1"/>
</dbReference>
<sequence>MNHETRPMVLCVSGIDAQGLSGYQADLRALEAMAVHGCLAATALTAQTQTGVNALNPVDIEVFQSQLDSIASEYQINVIKVGLVASEEQVDVLLNHPISQNAKIILDPILSATSGHFQNLATQLAIVKKLIERAYVVTPNWDEALLLSNADQNVIVEELANQVLALGCHSVYLKGGHTAQKNRDLFRQCNAELKDIGESFNLVGKRTQSFSARGTGCIIASSIAAALALGHRLEDAVVIAKMQMESAWDNEFELSSGQVALQPKSLFSGTSMIQYLPLIHGHRDLLDTHFLPCEPGLGLYPVVDRAEWLTRLLPLGIRIIQLRIKDLSGQALREEITRAIHISEDYGVQLFINDYWQLAIELGAYGVHLGQEDLLEADLKAIEQAGLRLGVSSHCYFEVARALTINPSYLAYGPIYHTDSKQMPWQPQGLQQLSFWKKNIQHIPMVAIGGIKLERISQVALTGVDSIAMISAITQAEDPELVTETMMKEMEL</sequence>
<organism evidence="14 15">
    <name type="scientific">Bermanella marisrubri</name>
    <dbReference type="NCBI Taxonomy" id="207949"/>
    <lineage>
        <taxon>Bacteria</taxon>
        <taxon>Pseudomonadati</taxon>
        <taxon>Pseudomonadota</taxon>
        <taxon>Gammaproteobacteria</taxon>
        <taxon>Oceanospirillales</taxon>
        <taxon>Oceanospirillaceae</taxon>
        <taxon>Bermanella</taxon>
    </lineage>
</organism>
<feature type="binding site" evidence="9">
    <location>
        <position position="373"/>
    </location>
    <ligand>
        <name>Mg(2+)</name>
        <dbReference type="ChEBI" id="CHEBI:18420"/>
    </ligand>
</feature>
<dbReference type="InterPro" id="IPR029056">
    <property type="entry name" value="Ribokinase-like"/>
</dbReference>
<evidence type="ECO:0000313" key="15">
    <source>
        <dbReference type="Proteomes" id="UP000004263"/>
    </source>
</evidence>
<dbReference type="UniPathway" id="UPA00060">
    <property type="reaction ID" value="UER00138"/>
</dbReference>
<feature type="binding site" evidence="9">
    <location>
        <position position="421"/>
    </location>
    <ligand>
        <name>4-amino-2-methyl-5-(diphosphooxymethyl)pyrimidine</name>
        <dbReference type="ChEBI" id="CHEBI:57841"/>
    </ligand>
</feature>
<dbReference type="NCBIfam" id="NF002904">
    <property type="entry name" value="PRK03512.1"/>
    <property type="match status" value="1"/>
</dbReference>
<proteinExistence type="inferred from homology"/>
<evidence type="ECO:0000256" key="6">
    <source>
        <dbReference type="ARBA" id="ARBA00047334"/>
    </source>
</evidence>
<evidence type="ECO:0000256" key="3">
    <source>
        <dbReference type="ARBA" id="ARBA00022723"/>
    </source>
</evidence>
<dbReference type="GO" id="GO:0000287">
    <property type="term" value="F:magnesium ion binding"/>
    <property type="evidence" value="ECO:0007669"/>
    <property type="project" value="UniProtKB-UniRule"/>
</dbReference>
<feature type="binding site" evidence="9">
    <location>
        <position position="354"/>
    </location>
    <ligand>
        <name>Mg(2+)</name>
        <dbReference type="ChEBI" id="CHEBI:18420"/>
    </ligand>
</feature>
<accession>Q1MYG4</accession>
<comment type="pathway">
    <text evidence="1 9 11">Cofactor biosynthesis; thiamine diphosphate biosynthesis; thiamine phosphate from 4-amino-2-methyl-5-diphosphomethylpyrimidine and 4-methyl-5-(2-phosphoethyl)-thiazole: step 1/1.</text>
</comment>
<reference evidence="14 15" key="1">
    <citation type="submission" date="2006-03" db="EMBL/GenBank/DDBJ databases">
        <authorList>
            <person name="Pinhassi J."/>
            <person name="Pedros-Alio C."/>
            <person name="Ferriera S."/>
            <person name="Johnson J."/>
            <person name="Kravitz S."/>
            <person name="Halpern A."/>
            <person name="Remington K."/>
            <person name="Beeson K."/>
            <person name="Tran B."/>
            <person name="Rogers Y.-H."/>
            <person name="Friedman R."/>
            <person name="Venter J.C."/>
        </authorList>
    </citation>
    <scope>NUCLEOTIDE SEQUENCE [LARGE SCALE GENOMIC DNA]</scope>
    <source>
        <strain evidence="14 15">RED65</strain>
    </source>
</reference>
<dbReference type="SUPFAM" id="SSF51391">
    <property type="entry name" value="Thiamin phosphate synthase"/>
    <property type="match status" value="1"/>
</dbReference>
<dbReference type="GO" id="GO:0008902">
    <property type="term" value="F:hydroxymethylpyrimidine kinase activity"/>
    <property type="evidence" value="ECO:0007669"/>
    <property type="project" value="TreeGrafter"/>
</dbReference>
<feature type="binding site" evidence="9">
    <location>
        <begin position="418"/>
        <end position="420"/>
    </location>
    <ligand>
        <name>2-[(2R,5Z)-2-carboxy-4-methylthiazol-5(2H)-ylidene]ethyl phosphate</name>
        <dbReference type="ChEBI" id="CHEBI:62899"/>
    </ligand>
</feature>
<dbReference type="Gene3D" id="3.20.20.70">
    <property type="entry name" value="Aldolase class I"/>
    <property type="match status" value="1"/>
</dbReference>
<dbReference type="InterPro" id="IPR013749">
    <property type="entry name" value="PM/HMP-P_kinase-1"/>
</dbReference>
<dbReference type="GO" id="GO:0009228">
    <property type="term" value="P:thiamine biosynthetic process"/>
    <property type="evidence" value="ECO:0007669"/>
    <property type="project" value="UniProtKB-KW"/>
</dbReference>
<dbReference type="GO" id="GO:0008972">
    <property type="term" value="F:phosphomethylpyrimidine kinase activity"/>
    <property type="evidence" value="ECO:0007669"/>
    <property type="project" value="TreeGrafter"/>
</dbReference>
<dbReference type="HAMAP" id="MF_00097">
    <property type="entry name" value="TMP_synthase"/>
    <property type="match status" value="1"/>
</dbReference>
<dbReference type="RefSeq" id="WP_007019282.1">
    <property type="nucleotide sequence ID" value="NZ_CH724123.1"/>
</dbReference>
<evidence type="ECO:0000256" key="10">
    <source>
        <dbReference type="RuleBase" id="RU003826"/>
    </source>
</evidence>
<evidence type="ECO:0000256" key="8">
    <source>
        <dbReference type="ARBA" id="ARBA00047883"/>
    </source>
</evidence>
<feature type="binding site" evidence="9">
    <location>
        <position position="450"/>
    </location>
    <ligand>
        <name>2-[(2R,5Z)-2-carboxy-4-methylthiazol-5(2H)-ylidene]ethyl phosphate</name>
        <dbReference type="ChEBI" id="CHEBI:62899"/>
    </ligand>
</feature>
<dbReference type="PANTHER" id="PTHR20858">
    <property type="entry name" value="PHOSPHOMETHYLPYRIMIDINE KINASE"/>
    <property type="match status" value="1"/>
</dbReference>
<keyword evidence="3 9" id="KW-0479">Metal-binding</keyword>
<feature type="binding site" evidence="9">
    <location>
        <position position="353"/>
    </location>
    <ligand>
        <name>4-amino-2-methyl-5-(diphosphooxymethyl)pyrimidine</name>
        <dbReference type="ChEBI" id="CHEBI:57841"/>
    </ligand>
</feature>